<dbReference type="AlphaFoldDB" id="A0A397JLF4"/>
<evidence type="ECO:0000313" key="1">
    <source>
        <dbReference type="EMBL" id="RHZ88142.1"/>
    </source>
</evidence>
<sequence>MKYRFVVYIQEYKQSYENCEQVNIEETTSTKKENWKNLFFLNNKEQMIWSYKKAKKSKSPFWNKNVGDIYTKKISENARNIKKKKKLTAIEKVILHYSTLNIIDLSTHMKSWFCIDDKKFIVKNYKSILRIPELAVKEKSFILKIENEKWIRHINTV</sequence>
<proteinExistence type="predicted"/>
<keyword evidence="2" id="KW-1185">Reference proteome</keyword>
<accession>A0A397JLF4</accession>
<dbReference type="OrthoDB" id="2430677at2759"/>
<comment type="caution">
    <text evidence="1">The sequence shown here is derived from an EMBL/GenBank/DDBJ whole genome shotgun (WGS) entry which is preliminary data.</text>
</comment>
<dbReference type="Proteomes" id="UP000266861">
    <property type="component" value="Unassembled WGS sequence"/>
</dbReference>
<evidence type="ECO:0000313" key="2">
    <source>
        <dbReference type="Proteomes" id="UP000266861"/>
    </source>
</evidence>
<name>A0A397JLF4_9GLOM</name>
<dbReference type="EMBL" id="PQFF01000024">
    <property type="protein sequence ID" value="RHZ88142.1"/>
    <property type="molecule type" value="Genomic_DNA"/>
</dbReference>
<protein>
    <submittedName>
        <fullName evidence="1">Uncharacterized protein</fullName>
    </submittedName>
</protein>
<gene>
    <name evidence="1" type="ORF">Glove_26g199</name>
</gene>
<organism evidence="1 2">
    <name type="scientific">Diversispora epigaea</name>
    <dbReference type="NCBI Taxonomy" id="1348612"/>
    <lineage>
        <taxon>Eukaryota</taxon>
        <taxon>Fungi</taxon>
        <taxon>Fungi incertae sedis</taxon>
        <taxon>Mucoromycota</taxon>
        <taxon>Glomeromycotina</taxon>
        <taxon>Glomeromycetes</taxon>
        <taxon>Diversisporales</taxon>
        <taxon>Diversisporaceae</taxon>
        <taxon>Diversispora</taxon>
    </lineage>
</organism>
<reference evidence="1 2" key="1">
    <citation type="submission" date="2018-08" db="EMBL/GenBank/DDBJ databases">
        <title>Genome and evolution of the arbuscular mycorrhizal fungus Diversispora epigaea (formerly Glomus versiforme) and its bacterial endosymbionts.</title>
        <authorList>
            <person name="Sun X."/>
            <person name="Fei Z."/>
            <person name="Harrison M."/>
        </authorList>
    </citation>
    <scope>NUCLEOTIDE SEQUENCE [LARGE SCALE GENOMIC DNA]</scope>
    <source>
        <strain evidence="1 2">IT104</strain>
    </source>
</reference>